<evidence type="ECO:0000313" key="1">
    <source>
        <dbReference type="EMBL" id="JAD77369.1"/>
    </source>
</evidence>
<dbReference type="AlphaFoldDB" id="A0A0A9CM24"/>
<sequence>MKAKRMVSKFSAHSGLRLSCTPVAIFFFWCNKICNVGHFQLLLKKTKEKSYRYWVIIR</sequence>
<protein>
    <submittedName>
        <fullName evidence="1">Uncharacterized protein</fullName>
    </submittedName>
</protein>
<proteinExistence type="predicted"/>
<reference evidence="1" key="2">
    <citation type="journal article" date="2015" name="Data Brief">
        <title>Shoot transcriptome of the giant reed, Arundo donax.</title>
        <authorList>
            <person name="Barrero R.A."/>
            <person name="Guerrero F.D."/>
            <person name="Moolhuijzen P."/>
            <person name="Goolsby J.A."/>
            <person name="Tidwell J."/>
            <person name="Bellgard S.E."/>
            <person name="Bellgard M.I."/>
        </authorList>
    </citation>
    <scope>NUCLEOTIDE SEQUENCE</scope>
    <source>
        <tissue evidence="1">Shoot tissue taken approximately 20 cm above the soil surface</tissue>
    </source>
</reference>
<organism evidence="1">
    <name type="scientific">Arundo donax</name>
    <name type="common">Giant reed</name>
    <name type="synonym">Donax arundinaceus</name>
    <dbReference type="NCBI Taxonomy" id="35708"/>
    <lineage>
        <taxon>Eukaryota</taxon>
        <taxon>Viridiplantae</taxon>
        <taxon>Streptophyta</taxon>
        <taxon>Embryophyta</taxon>
        <taxon>Tracheophyta</taxon>
        <taxon>Spermatophyta</taxon>
        <taxon>Magnoliopsida</taxon>
        <taxon>Liliopsida</taxon>
        <taxon>Poales</taxon>
        <taxon>Poaceae</taxon>
        <taxon>PACMAD clade</taxon>
        <taxon>Arundinoideae</taxon>
        <taxon>Arundineae</taxon>
        <taxon>Arundo</taxon>
    </lineage>
</organism>
<reference evidence="1" key="1">
    <citation type="submission" date="2014-09" db="EMBL/GenBank/DDBJ databases">
        <authorList>
            <person name="Magalhaes I.L.F."/>
            <person name="Oliveira U."/>
            <person name="Santos F.R."/>
            <person name="Vidigal T.H.D.A."/>
            <person name="Brescovit A.D."/>
            <person name="Santos A.J."/>
        </authorList>
    </citation>
    <scope>NUCLEOTIDE SEQUENCE</scope>
    <source>
        <tissue evidence="1">Shoot tissue taken approximately 20 cm above the soil surface</tissue>
    </source>
</reference>
<accession>A0A0A9CM24</accession>
<dbReference type="EMBL" id="GBRH01220526">
    <property type="protein sequence ID" value="JAD77369.1"/>
    <property type="molecule type" value="Transcribed_RNA"/>
</dbReference>
<name>A0A0A9CM24_ARUDO</name>